<keyword evidence="9" id="KW-1185">Reference proteome</keyword>
<dbReference type="InterPro" id="IPR013785">
    <property type="entry name" value="Aldolase_TIM"/>
</dbReference>
<evidence type="ECO:0000256" key="5">
    <source>
        <dbReference type="ARBA" id="ARBA00013063"/>
    </source>
</evidence>
<dbReference type="RefSeq" id="WP_117953432.1">
    <property type="nucleotide sequence ID" value="NZ_QRAN01000005.1"/>
</dbReference>
<evidence type="ECO:0000256" key="1">
    <source>
        <dbReference type="ARBA" id="ARBA00000654"/>
    </source>
</evidence>
<dbReference type="EMBL" id="QRAN01000005">
    <property type="protein sequence ID" value="RLQ22661.1"/>
    <property type="molecule type" value="Genomic_DNA"/>
</dbReference>
<dbReference type="GO" id="GO:0008675">
    <property type="term" value="F:2-dehydro-3-deoxy-phosphogluconate aldolase activity"/>
    <property type="evidence" value="ECO:0007669"/>
    <property type="project" value="UniProtKB-EC"/>
</dbReference>
<comment type="pathway">
    <text evidence="2">Carbohydrate acid metabolism; 2-dehydro-3-deoxy-D-gluconate degradation; D-glyceraldehyde 3-phosphate and pyruvate from 2-dehydro-3-deoxy-D-gluconate: step 2/2.</text>
</comment>
<dbReference type="SUPFAM" id="SSF51569">
    <property type="entry name" value="Aldolase"/>
    <property type="match status" value="1"/>
</dbReference>
<dbReference type="OrthoDB" id="9805177at2"/>
<evidence type="ECO:0000256" key="4">
    <source>
        <dbReference type="ARBA" id="ARBA00011233"/>
    </source>
</evidence>
<accession>A0A3L7E2T8</accession>
<comment type="similarity">
    <text evidence="3">Belongs to the KHG/KDPG aldolase family.</text>
</comment>
<dbReference type="PANTHER" id="PTHR30246">
    <property type="entry name" value="2-KETO-3-DEOXY-6-PHOSPHOGLUCONATE ALDOLASE"/>
    <property type="match status" value="1"/>
</dbReference>
<name>A0A3L7E2T8_9GAMM</name>
<organism evidence="8 9">
    <name type="scientific">Seongchinamella sediminis</name>
    <dbReference type="NCBI Taxonomy" id="2283635"/>
    <lineage>
        <taxon>Bacteria</taxon>
        <taxon>Pseudomonadati</taxon>
        <taxon>Pseudomonadota</taxon>
        <taxon>Gammaproteobacteria</taxon>
        <taxon>Cellvibrionales</taxon>
        <taxon>Halieaceae</taxon>
        <taxon>Seongchinamella</taxon>
    </lineage>
</organism>
<evidence type="ECO:0000256" key="3">
    <source>
        <dbReference type="ARBA" id="ARBA00006906"/>
    </source>
</evidence>
<evidence type="ECO:0000313" key="8">
    <source>
        <dbReference type="EMBL" id="RLQ22661.1"/>
    </source>
</evidence>
<evidence type="ECO:0000313" key="9">
    <source>
        <dbReference type="Proteomes" id="UP000265509"/>
    </source>
</evidence>
<dbReference type="InterPro" id="IPR000887">
    <property type="entry name" value="Aldlse_KDPG_KHG"/>
</dbReference>
<dbReference type="NCBIfam" id="TIGR01182">
    <property type="entry name" value="eda"/>
    <property type="match status" value="1"/>
</dbReference>
<dbReference type="Proteomes" id="UP000265509">
    <property type="component" value="Unassembled WGS sequence"/>
</dbReference>
<keyword evidence="7" id="KW-0119">Carbohydrate metabolism</keyword>
<proteinExistence type="inferred from homology"/>
<dbReference type="PROSITE" id="PS00159">
    <property type="entry name" value="ALDOLASE_KDPG_KHG_1"/>
    <property type="match status" value="1"/>
</dbReference>
<comment type="catalytic activity">
    <reaction evidence="1">
        <text>2-dehydro-3-deoxy-6-phospho-D-gluconate = D-glyceraldehyde 3-phosphate + pyruvate</text>
        <dbReference type="Rhea" id="RHEA:17089"/>
        <dbReference type="ChEBI" id="CHEBI:15361"/>
        <dbReference type="ChEBI" id="CHEBI:57569"/>
        <dbReference type="ChEBI" id="CHEBI:59776"/>
        <dbReference type="EC" id="4.1.2.14"/>
    </reaction>
</comment>
<dbReference type="Pfam" id="PF01081">
    <property type="entry name" value="Aldolase"/>
    <property type="match status" value="1"/>
</dbReference>
<dbReference type="Gene3D" id="3.20.20.70">
    <property type="entry name" value="Aldolase class I"/>
    <property type="match status" value="1"/>
</dbReference>
<dbReference type="AlphaFoldDB" id="A0A3L7E2T8"/>
<evidence type="ECO:0000256" key="2">
    <source>
        <dbReference type="ARBA" id="ARBA00004736"/>
    </source>
</evidence>
<comment type="subunit">
    <text evidence="4">Homotrimer.</text>
</comment>
<evidence type="ECO:0000256" key="6">
    <source>
        <dbReference type="ARBA" id="ARBA00023239"/>
    </source>
</evidence>
<dbReference type="EC" id="4.1.2.14" evidence="5"/>
<dbReference type="InterPro" id="IPR031337">
    <property type="entry name" value="KDPG/KHG_AS_1"/>
</dbReference>
<dbReference type="PANTHER" id="PTHR30246:SF1">
    <property type="entry name" value="2-DEHYDRO-3-DEOXY-6-PHOSPHOGALACTONATE ALDOLASE-RELATED"/>
    <property type="match status" value="1"/>
</dbReference>
<comment type="caution">
    <text evidence="8">The sequence shown here is derived from an EMBL/GenBank/DDBJ whole genome shotgun (WGS) entry which is preliminary data.</text>
</comment>
<dbReference type="NCBIfam" id="NF004325">
    <property type="entry name" value="PRK05718.1"/>
    <property type="match status" value="1"/>
</dbReference>
<evidence type="ECO:0000256" key="7">
    <source>
        <dbReference type="ARBA" id="ARBA00023277"/>
    </source>
</evidence>
<dbReference type="CDD" id="cd00452">
    <property type="entry name" value="KDPG_aldolase"/>
    <property type="match status" value="1"/>
</dbReference>
<gene>
    <name evidence="8" type="primary">eda</name>
    <name evidence="8" type="ORF">DWB85_06675</name>
</gene>
<reference evidence="8 9" key="1">
    <citation type="submission" date="2018-07" db="EMBL/GenBank/DDBJ databases">
        <title>Halioglobus sp. genome submission.</title>
        <authorList>
            <person name="Ye M.-Q."/>
            <person name="Du Z.-J."/>
        </authorList>
    </citation>
    <scope>NUCLEOTIDE SEQUENCE [LARGE SCALE GENOMIC DNA]</scope>
    <source>
        <strain evidence="8 9">U0301</strain>
    </source>
</reference>
<protein>
    <recommendedName>
        <fullName evidence="5">2-dehydro-3-deoxy-phosphogluconate aldolase</fullName>
        <ecNumber evidence="5">4.1.2.14</ecNumber>
    </recommendedName>
</protein>
<sequence>MQEHNLASFRVLPVVTARDVASTVALSRALLAGGMRAIEITLRTEAALDAIAAVREEVPEMLVAAGTVTNPGELDQVVAAGVTLALSPGATDRLLAAATEAPLQFIPGVASASDVMRAMDHGMAVCKLFPATVVGGASMLKALGGPFPTMKFCPTGGLGADNFRDFLALPNVVCCGGSWMVTADLVDNGRWDDIERLAREAMS</sequence>
<keyword evidence="6 8" id="KW-0456">Lyase</keyword>